<sequence>MVLEGNTLYSVGGCNQNQDFTDCTCLDLGNVGQGWKIDTTHSLSSIFNDSNKEEAQPVLHALVQIPSTDSSITYFVVGGLFQKTPDVLTVSPPTTTSITSSKKDGKSITKSETSSFNIDLFNEKVNDDIFRTVLSFLSIQDLMKLHLVSKSLRICTLTTEDQYWEDFYFKKLSDFKEASKQTVGSYDYVLCKYVFDTTQSRIFDSYLRKKSNYKENLTQAVQAIMSKVEKKNIERTLKIEEVKQRKDGRQYCSKSELLNYSHVVEMLDKYPPPYGVFKVVAVGDGAVGKTTLLKRYSSGDYPNDYIPTVFDNHNISVKVEDKTYSIDYDRLRPLSYPGTSLFLVNFSCVSEASFFNVVTKWLPEIRHHCTAPVALVNTKIDYRTDSILNKEFILKYEEKPITFEQGELMAKNMGCATYIETSSKTGYGLDDLSSVILRTIAVTKDDNYCSKVRPQKKCLVQ</sequence>
<proteinExistence type="predicted"/>
<dbReference type="InterPro" id="IPR036047">
    <property type="entry name" value="F-box-like_dom_sf"/>
</dbReference>
<keyword evidence="1" id="KW-0547">Nucleotide-binding</keyword>
<dbReference type="GO" id="GO:0005525">
    <property type="term" value="F:GTP binding"/>
    <property type="evidence" value="ECO:0007669"/>
    <property type="project" value="UniProtKB-KW"/>
</dbReference>
<dbReference type="InterPro" id="IPR001806">
    <property type="entry name" value="Small_GTPase"/>
</dbReference>
<evidence type="ECO:0000259" key="3">
    <source>
        <dbReference type="PROSITE" id="PS50181"/>
    </source>
</evidence>
<dbReference type="GO" id="GO:0007264">
    <property type="term" value="P:small GTPase-mediated signal transduction"/>
    <property type="evidence" value="ECO:0007669"/>
    <property type="project" value="InterPro"/>
</dbReference>
<dbReference type="GO" id="GO:0003924">
    <property type="term" value="F:GTPase activity"/>
    <property type="evidence" value="ECO:0007669"/>
    <property type="project" value="InterPro"/>
</dbReference>
<dbReference type="PRINTS" id="PR00449">
    <property type="entry name" value="RASTRNSFRMNG"/>
</dbReference>
<dbReference type="SUPFAM" id="SSF52540">
    <property type="entry name" value="P-loop containing nucleoside triphosphate hydrolases"/>
    <property type="match status" value="1"/>
</dbReference>
<evidence type="ECO:0000256" key="2">
    <source>
        <dbReference type="ARBA" id="ARBA00023134"/>
    </source>
</evidence>
<feature type="domain" description="F-box" evidence="3">
    <location>
        <begin position="119"/>
        <end position="167"/>
    </location>
</feature>
<dbReference type="InterPro" id="IPR003578">
    <property type="entry name" value="Small_GTPase_Rho"/>
</dbReference>
<dbReference type="eggNOG" id="KOG0393">
    <property type="taxonomic scope" value="Eukaryota"/>
</dbReference>
<dbReference type="RefSeq" id="XP_002672362.1">
    <property type="nucleotide sequence ID" value="XM_002672316.1"/>
</dbReference>
<dbReference type="KEGG" id="ngr:NAEGRDRAFT_72516"/>
<dbReference type="Pfam" id="PF00071">
    <property type="entry name" value="Ras"/>
    <property type="match status" value="1"/>
</dbReference>
<evidence type="ECO:0000313" key="4">
    <source>
        <dbReference type="EMBL" id="EFC39618.1"/>
    </source>
</evidence>
<dbReference type="VEuPathDB" id="AmoebaDB:NAEGRDRAFT_72516"/>
<gene>
    <name evidence="4" type="ORF">NAEGRDRAFT_72516</name>
</gene>
<keyword evidence="2" id="KW-0342">GTP-binding</keyword>
<dbReference type="Gene3D" id="3.40.50.300">
    <property type="entry name" value="P-loop containing nucleotide triphosphate hydrolases"/>
    <property type="match status" value="1"/>
</dbReference>
<dbReference type="SMART" id="SM00174">
    <property type="entry name" value="RHO"/>
    <property type="match status" value="1"/>
</dbReference>
<dbReference type="CDD" id="cd00157">
    <property type="entry name" value="Rho"/>
    <property type="match status" value="1"/>
</dbReference>
<dbReference type="PANTHER" id="PTHR24072">
    <property type="entry name" value="RHO FAMILY GTPASE"/>
    <property type="match status" value="1"/>
</dbReference>
<dbReference type="Proteomes" id="UP000006671">
    <property type="component" value="Unassembled WGS sequence"/>
</dbReference>
<evidence type="ECO:0000256" key="1">
    <source>
        <dbReference type="ARBA" id="ARBA00022741"/>
    </source>
</evidence>
<reference evidence="4 5" key="1">
    <citation type="journal article" date="2010" name="Cell">
        <title>The genome of Naegleria gruberi illuminates early eukaryotic versatility.</title>
        <authorList>
            <person name="Fritz-Laylin L.K."/>
            <person name="Prochnik S.E."/>
            <person name="Ginger M.L."/>
            <person name="Dacks J.B."/>
            <person name="Carpenter M.L."/>
            <person name="Field M.C."/>
            <person name="Kuo A."/>
            <person name="Paredez A."/>
            <person name="Chapman J."/>
            <person name="Pham J."/>
            <person name="Shu S."/>
            <person name="Neupane R."/>
            <person name="Cipriano M."/>
            <person name="Mancuso J."/>
            <person name="Tu H."/>
            <person name="Salamov A."/>
            <person name="Lindquist E."/>
            <person name="Shapiro H."/>
            <person name="Lucas S."/>
            <person name="Grigoriev I.V."/>
            <person name="Cande W.Z."/>
            <person name="Fulton C."/>
            <person name="Rokhsar D.S."/>
            <person name="Dawson S.C."/>
        </authorList>
    </citation>
    <scope>NUCLEOTIDE SEQUENCE [LARGE SCALE GENOMIC DNA]</scope>
    <source>
        <strain evidence="4 5">NEG-M</strain>
    </source>
</reference>
<organism evidence="5">
    <name type="scientific">Naegleria gruberi</name>
    <name type="common">Amoeba</name>
    <dbReference type="NCBI Taxonomy" id="5762"/>
    <lineage>
        <taxon>Eukaryota</taxon>
        <taxon>Discoba</taxon>
        <taxon>Heterolobosea</taxon>
        <taxon>Tetramitia</taxon>
        <taxon>Eutetramitia</taxon>
        <taxon>Vahlkampfiidae</taxon>
        <taxon>Naegleria</taxon>
    </lineage>
</organism>
<evidence type="ECO:0000313" key="5">
    <source>
        <dbReference type="Proteomes" id="UP000006671"/>
    </source>
</evidence>
<dbReference type="CDD" id="cd09917">
    <property type="entry name" value="F-box_SF"/>
    <property type="match status" value="1"/>
</dbReference>
<dbReference type="SUPFAM" id="SSF81383">
    <property type="entry name" value="F-box domain"/>
    <property type="match status" value="1"/>
</dbReference>
<dbReference type="InParanoid" id="D2VU29"/>
<dbReference type="NCBIfam" id="TIGR00231">
    <property type="entry name" value="small_GTP"/>
    <property type="match status" value="1"/>
</dbReference>
<protein>
    <submittedName>
        <fullName evidence="4">Rho GTPase</fullName>
    </submittedName>
</protein>
<dbReference type="InterPro" id="IPR005225">
    <property type="entry name" value="Small_GTP-bd"/>
</dbReference>
<dbReference type="InterPro" id="IPR027417">
    <property type="entry name" value="P-loop_NTPase"/>
</dbReference>
<dbReference type="PROSITE" id="PS50181">
    <property type="entry name" value="FBOX"/>
    <property type="match status" value="1"/>
</dbReference>
<dbReference type="SMART" id="SM00173">
    <property type="entry name" value="RAS"/>
    <property type="match status" value="1"/>
</dbReference>
<dbReference type="PROSITE" id="PS51419">
    <property type="entry name" value="RAB"/>
    <property type="match status" value="1"/>
</dbReference>
<dbReference type="GeneID" id="8855785"/>
<accession>D2VU29</accession>
<dbReference type="EMBL" id="GG738898">
    <property type="protein sequence ID" value="EFC39618.1"/>
    <property type="molecule type" value="Genomic_DNA"/>
</dbReference>
<dbReference type="STRING" id="5762.D2VU29"/>
<dbReference type="SMART" id="SM00175">
    <property type="entry name" value="RAB"/>
    <property type="match status" value="1"/>
</dbReference>
<keyword evidence="5" id="KW-1185">Reference proteome</keyword>
<dbReference type="AlphaFoldDB" id="D2VU29"/>
<dbReference type="PROSITE" id="PS51420">
    <property type="entry name" value="RHO"/>
    <property type="match status" value="1"/>
</dbReference>
<name>D2VU29_NAEGR</name>
<dbReference type="InterPro" id="IPR001810">
    <property type="entry name" value="F-box_dom"/>
</dbReference>